<name>A0A0G4KNY1_VERLO</name>
<gene>
    <name evidence="1" type="ORF">BN1723_001794</name>
</gene>
<accession>A0A0G4KNY1</accession>
<reference evidence="2" key="1">
    <citation type="submission" date="2015-05" db="EMBL/GenBank/DDBJ databases">
        <authorList>
            <person name="Fogelqvist Johan"/>
        </authorList>
    </citation>
    <scope>NUCLEOTIDE SEQUENCE [LARGE SCALE GENOMIC DNA]</scope>
</reference>
<proteinExistence type="predicted"/>
<dbReference type="Proteomes" id="UP000045706">
    <property type="component" value="Unassembled WGS sequence"/>
</dbReference>
<protein>
    <submittedName>
        <fullName evidence="1">Uncharacterized protein</fullName>
    </submittedName>
</protein>
<evidence type="ECO:0000313" key="2">
    <source>
        <dbReference type="Proteomes" id="UP000045706"/>
    </source>
</evidence>
<dbReference type="EMBL" id="CVQI01002224">
    <property type="protein sequence ID" value="CRK11459.1"/>
    <property type="molecule type" value="Genomic_DNA"/>
</dbReference>
<evidence type="ECO:0000313" key="1">
    <source>
        <dbReference type="EMBL" id="CRK11459.1"/>
    </source>
</evidence>
<dbReference type="AlphaFoldDB" id="A0A0G4KNY1"/>
<sequence>MSSVHHSRRRGHARLEHAQLRALGPRPLRRLPVKDQLAVVARAAEDLAVVVKVDAPHGRPVTVELGDLAHDVRHLARLTRRLPLGGGARLGEARAEAGLVLVLLVRGADGGGEGLAASAGASTAAGLGLAADEIGGSPCLAVVLVVGRLDTEDADARAEAGLVLVLLVRGADGGGEGLAAGAGASTAAVLGLAADEIGGGPCLAVVLVVGRLDAEDADVAVLAG</sequence>
<organism evidence="1 2">
    <name type="scientific">Verticillium longisporum</name>
    <name type="common">Verticillium dahliae var. longisporum</name>
    <dbReference type="NCBI Taxonomy" id="100787"/>
    <lineage>
        <taxon>Eukaryota</taxon>
        <taxon>Fungi</taxon>
        <taxon>Dikarya</taxon>
        <taxon>Ascomycota</taxon>
        <taxon>Pezizomycotina</taxon>
        <taxon>Sordariomycetes</taxon>
        <taxon>Hypocreomycetidae</taxon>
        <taxon>Glomerellales</taxon>
        <taxon>Plectosphaerellaceae</taxon>
        <taxon>Verticillium</taxon>
    </lineage>
</organism>